<dbReference type="PANTHER" id="PTHR24252">
    <property type="entry name" value="ACROSIN-RELATED"/>
    <property type="match status" value="1"/>
</dbReference>
<dbReference type="InterPro" id="IPR043504">
    <property type="entry name" value="Peptidase_S1_PA_chymotrypsin"/>
</dbReference>
<dbReference type="PANTHER" id="PTHR24252:SF7">
    <property type="entry name" value="HYALIN"/>
    <property type="match status" value="1"/>
</dbReference>
<dbReference type="Proteomes" id="UP000299102">
    <property type="component" value="Unassembled WGS sequence"/>
</dbReference>
<dbReference type="PROSITE" id="PS00134">
    <property type="entry name" value="TRYPSIN_HIS"/>
    <property type="match status" value="1"/>
</dbReference>
<dbReference type="InterPro" id="IPR001254">
    <property type="entry name" value="Trypsin_dom"/>
</dbReference>
<dbReference type="PRINTS" id="PR00722">
    <property type="entry name" value="CHYMOTRYPSIN"/>
</dbReference>
<keyword evidence="1" id="KW-1015">Disulfide bond</keyword>
<dbReference type="Pfam" id="PF00089">
    <property type="entry name" value="Trypsin"/>
    <property type="match status" value="1"/>
</dbReference>
<dbReference type="SUPFAM" id="SSF50494">
    <property type="entry name" value="Trypsin-like serine proteases"/>
    <property type="match status" value="1"/>
</dbReference>
<evidence type="ECO:0000259" key="3">
    <source>
        <dbReference type="PROSITE" id="PS50240"/>
    </source>
</evidence>
<reference evidence="4 5" key="1">
    <citation type="journal article" date="2019" name="Commun. Biol.">
        <title>The bagworm genome reveals a unique fibroin gene that provides high tensile strength.</title>
        <authorList>
            <person name="Kono N."/>
            <person name="Nakamura H."/>
            <person name="Ohtoshi R."/>
            <person name="Tomita M."/>
            <person name="Numata K."/>
            <person name="Arakawa K."/>
        </authorList>
    </citation>
    <scope>NUCLEOTIDE SEQUENCE [LARGE SCALE GENOMIC DNA]</scope>
</reference>
<dbReference type="InterPro" id="IPR001314">
    <property type="entry name" value="Peptidase_S1A"/>
</dbReference>
<dbReference type="SMART" id="SM00020">
    <property type="entry name" value="Tryp_SPc"/>
    <property type="match status" value="1"/>
</dbReference>
<sequence>MVIGYILLSSVVIVEISPQGHSIQNGLTAFDYHSRIGIPEAARIKEYEEREKALRIVGGWAAKPITYPYQAGLLITFSKTDSYSVCGACLLSETRLVTAGHCWYDGSIQAKRFEVVLGTDTLFKGGVRVETEDVIVHENYNPIANVNDIAIIKVPQITYTPLISNITLPDRADIYESFVDHWAWASGFGKASDSQHIFFLRESFTKFDASLRQVKLRIIPNSDCRKVYRSITDSHICTSGVGGVGTCGGDSGGPLALEKNGEKILVEEYSVVTFREARNLLIDWSGACLLRLDVYHLTYSMESFSRLESTGTHPNAIDSTMSLRSEGVSSSLNLAA</sequence>
<dbReference type="GO" id="GO:0004252">
    <property type="term" value="F:serine-type endopeptidase activity"/>
    <property type="evidence" value="ECO:0007669"/>
    <property type="project" value="InterPro"/>
</dbReference>
<organism evidence="4 5">
    <name type="scientific">Eumeta variegata</name>
    <name type="common">Bagworm moth</name>
    <name type="synonym">Eumeta japonica</name>
    <dbReference type="NCBI Taxonomy" id="151549"/>
    <lineage>
        <taxon>Eukaryota</taxon>
        <taxon>Metazoa</taxon>
        <taxon>Ecdysozoa</taxon>
        <taxon>Arthropoda</taxon>
        <taxon>Hexapoda</taxon>
        <taxon>Insecta</taxon>
        <taxon>Pterygota</taxon>
        <taxon>Neoptera</taxon>
        <taxon>Endopterygota</taxon>
        <taxon>Lepidoptera</taxon>
        <taxon>Glossata</taxon>
        <taxon>Ditrysia</taxon>
        <taxon>Tineoidea</taxon>
        <taxon>Psychidae</taxon>
        <taxon>Oiketicinae</taxon>
        <taxon>Eumeta</taxon>
    </lineage>
</organism>
<proteinExistence type="predicted"/>
<evidence type="ECO:0000313" key="4">
    <source>
        <dbReference type="EMBL" id="GBP41783.1"/>
    </source>
</evidence>
<dbReference type="EMBL" id="BGZK01000406">
    <property type="protein sequence ID" value="GBP41783.1"/>
    <property type="molecule type" value="Genomic_DNA"/>
</dbReference>
<accession>A0A4C1VSV5</accession>
<keyword evidence="2" id="KW-0645">Protease</keyword>
<evidence type="ECO:0000313" key="5">
    <source>
        <dbReference type="Proteomes" id="UP000299102"/>
    </source>
</evidence>
<dbReference type="InterPro" id="IPR009003">
    <property type="entry name" value="Peptidase_S1_PA"/>
</dbReference>
<evidence type="ECO:0000256" key="1">
    <source>
        <dbReference type="ARBA" id="ARBA00023157"/>
    </source>
</evidence>
<name>A0A4C1VSV5_EUMVA</name>
<dbReference type="InterPro" id="IPR033116">
    <property type="entry name" value="TRYPSIN_SER"/>
</dbReference>
<protein>
    <submittedName>
        <fullName evidence="4">Brachyurin</fullName>
    </submittedName>
</protein>
<dbReference type="OrthoDB" id="6261922at2759"/>
<dbReference type="Gene3D" id="2.40.10.10">
    <property type="entry name" value="Trypsin-like serine proteases"/>
    <property type="match status" value="1"/>
</dbReference>
<dbReference type="CDD" id="cd00190">
    <property type="entry name" value="Tryp_SPc"/>
    <property type="match status" value="1"/>
</dbReference>
<keyword evidence="5" id="KW-1185">Reference proteome</keyword>
<evidence type="ECO:0000256" key="2">
    <source>
        <dbReference type="RuleBase" id="RU363034"/>
    </source>
</evidence>
<dbReference type="STRING" id="151549.A0A4C1VSV5"/>
<gene>
    <name evidence="4" type="ORF">EVAR_26905_1</name>
</gene>
<feature type="domain" description="Peptidase S1" evidence="3">
    <location>
        <begin position="56"/>
        <end position="284"/>
    </location>
</feature>
<comment type="caution">
    <text evidence="4">The sequence shown here is derived from an EMBL/GenBank/DDBJ whole genome shotgun (WGS) entry which is preliminary data.</text>
</comment>
<dbReference type="GO" id="GO:0006508">
    <property type="term" value="P:proteolysis"/>
    <property type="evidence" value="ECO:0007669"/>
    <property type="project" value="UniProtKB-KW"/>
</dbReference>
<dbReference type="PROSITE" id="PS00135">
    <property type="entry name" value="TRYPSIN_SER"/>
    <property type="match status" value="1"/>
</dbReference>
<dbReference type="InterPro" id="IPR018114">
    <property type="entry name" value="TRYPSIN_HIS"/>
</dbReference>
<dbReference type="AlphaFoldDB" id="A0A4C1VSV5"/>
<dbReference type="PROSITE" id="PS50240">
    <property type="entry name" value="TRYPSIN_DOM"/>
    <property type="match status" value="1"/>
</dbReference>
<keyword evidence="2" id="KW-0378">Hydrolase</keyword>
<keyword evidence="2" id="KW-0720">Serine protease</keyword>